<dbReference type="PANTHER" id="PTHR30024">
    <property type="entry name" value="ALIPHATIC SULFONATES-BINDING PROTEIN-RELATED"/>
    <property type="match status" value="1"/>
</dbReference>
<evidence type="ECO:0000313" key="6">
    <source>
        <dbReference type="EMBL" id="SFL42500.1"/>
    </source>
</evidence>
<dbReference type="InParanoid" id="A0A1I4HL62"/>
<dbReference type="OrthoDB" id="7808807at2"/>
<dbReference type="InterPro" id="IPR015168">
    <property type="entry name" value="SsuA/THI5"/>
</dbReference>
<dbReference type="AlphaFoldDB" id="A0A1I4HL62"/>
<dbReference type="Proteomes" id="UP000199152">
    <property type="component" value="Unassembled WGS sequence"/>
</dbReference>
<dbReference type="RefSeq" id="WP_091326776.1">
    <property type="nucleotide sequence ID" value="NZ_FOSW01000011.1"/>
</dbReference>
<dbReference type="Gene3D" id="3.40.190.10">
    <property type="entry name" value="Periplasmic binding protein-like II"/>
    <property type="match status" value="2"/>
</dbReference>
<protein>
    <submittedName>
        <fullName evidence="6">NitT/TauT family transport system substrate-binding protein</fullName>
    </submittedName>
</protein>
<dbReference type="STRING" id="504800.SAMN04488085_1114"/>
<evidence type="ECO:0000256" key="4">
    <source>
        <dbReference type="SAM" id="SignalP"/>
    </source>
</evidence>
<evidence type="ECO:0000256" key="1">
    <source>
        <dbReference type="ARBA" id="ARBA00004418"/>
    </source>
</evidence>
<gene>
    <name evidence="6" type="ORF">SAMN04488085_1114</name>
</gene>
<dbReference type="EMBL" id="FOSW01000011">
    <property type="protein sequence ID" value="SFL42500.1"/>
    <property type="molecule type" value="Genomic_DNA"/>
</dbReference>
<dbReference type="PANTHER" id="PTHR30024:SF47">
    <property type="entry name" value="TAURINE-BINDING PERIPLASMIC PROTEIN"/>
    <property type="match status" value="1"/>
</dbReference>
<name>A0A1I4HL62_9ACTN</name>
<dbReference type="Pfam" id="PF09084">
    <property type="entry name" value="NMT1"/>
    <property type="match status" value="1"/>
</dbReference>
<evidence type="ECO:0000256" key="3">
    <source>
        <dbReference type="ARBA" id="ARBA00022729"/>
    </source>
</evidence>
<organism evidence="6 7">
    <name type="scientific">Geodermatophilus ruber</name>
    <dbReference type="NCBI Taxonomy" id="504800"/>
    <lineage>
        <taxon>Bacteria</taxon>
        <taxon>Bacillati</taxon>
        <taxon>Actinomycetota</taxon>
        <taxon>Actinomycetes</taxon>
        <taxon>Geodermatophilales</taxon>
        <taxon>Geodermatophilaceae</taxon>
        <taxon>Geodermatophilus</taxon>
    </lineage>
</organism>
<dbReference type="GO" id="GO:0042597">
    <property type="term" value="C:periplasmic space"/>
    <property type="evidence" value="ECO:0007669"/>
    <property type="project" value="UniProtKB-SubCell"/>
</dbReference>
<sequence length="322" mass="32936">MRRTIAAFVAAPLLFTAACGGSGDDGDTDGTAGGGGTDEVTVGVIPIVDVAPIYLGVEQGFFEERGIDVTLESGQGGAAIVPGVVSGQFQFGFSNVTSLLLASSEGLPLQAVANGVTSTGEQGNDFGAVVALPDSGIADAAGLAGKRIAVNTLNNIGTTTVNESIRTAGGDPSSVQYVELPFPDMTAALSQGNVDAAWVVEPFVAQAKAAGAQVVASNFVDTADDLTVATYFTSQQVAGEDADLVARFTEAMNESLAYADANPDAVREILGTYTQISPEVAAAMVMPRWPTEINRDSMQVLADLAVEDGLIEEAPDLETLLP</sequence>
<comment type="subcellular location">
    <subcellularLocation>
        <location evidence="1">Periplasm</location>
    </subcellularLocation>
</comment>
<proteinExistence type="inferred from homology"/>
<keyword evidence="7" id="KW-1185">Reference proteome</keyword>
<evidence type="ECO:0000256" key="2">
    <source>
        <dbReference type="ARBA" id="ARBA00010742"/>
    </source>
</evidence>
<dbReference type="PROSITE" id="PS51257">
    <property type="entry name" value="PROKAR_LIPOPROTEIN"/>
    <property type="match status" value="1"/>
</dbReference>
<reference evidence="6 7" key="1">
    <citation type="submission" date="2016-10" db="EMBL/GenBank/DDBJ databases">
        <authorList>
            <person name="de Groot N.N."/>
        </authorList>
    </citation>
    <scope>NUCLEOTIDE SEQUENCE [LARGE SCALE GENOMIC DNA]</scope>
    <source>
        <strain evidence="6 7">DSM 45317</strain>
    </source>
</reference>
<feature type="domain" description="SsuA/THI5-like" evidence="5">
    <location>
        <begin position="49"/>
        <end position="265"/>
    </location>
</feature>
<feature type="chain" id="PRO_5038982062" evidence="4">
    <location>
        <begin position="21"/>
        <end position="322"/>
    </location>
</feature>
<evidence type="ECO:0000259" key="5">
    <source>
        <dbReference type="Pfam" id="PF09084"/>
    </source>
</evidence>
<evidence type="ECO:0000313" key="7">
    <source>
        <dbReference type="Proteomes" id="UP000199152"/>
    </source>
</evidence>
<dbReference type="SUPFAM" id="SSF53850">
    <property type="entry name" value="Periplasmic binding protein-like II"/>
    <property type="match status" value="1"/>
</dbReference>
<comment type="similarity">
    <text evidence="2">Belongs to the bacterial solute-binding protein SsuA/TauA family.</text>
</comment>
<accession>A0A1I4HL62</accession>
<keyword evidence="3 4" id="KW-0732">Signal</keyword>
<feature type="signal peptide" evidence="4">
    <location>
        <begin position="1"/>
        <end position="20"/>
    </location>
</feature>